<evidence type="ECO:0000313" key="1">
    <source>
        <dbReference type="EMBL" id="PNX59787.1"/>
    </source>
</evidence>
<comment type="caution">
    <text evidence="1">The sequence shown here is derived from an EMBL/GenBank/DDBJ whole genome shotgun (WGS) entry which is preliminary data.</text>
</comment>
<feature type="non-terminal residue" evidence="1">
    <location>
        <position position="58"/>
    </location>
</feature>
<accession>A0A2K3K0F0</accession>
<dbReference type="EMBL" id="ASHM01133595">
    <property type="protein sequence ID" value="PNX59787.1"/>
    <property type="molecule type" value="Genomic_DNA"/>
</dbReference>
<sequence length="58" mass="6639">MFHNYSVLFSLFHKVPFFSSNLPQLETCLLSETLCATLKQVPECSLLPSFFGRLNITQ</sequence>
<dbReference type="Proteomes" id="UP000236291">
    <property type="component" value="Unassembled WGS sequence"/>
</dbReference>
<name>A0A2K3K0F0_TRIPR</name>
<gene>
    <name evidence="1" type="ORF">L195_g059861</name>
</gene>
<dbReference type="AlphaFoldDB" id="A0A2K3K0F0"/>
<organism evidence="1 2">
    <name type="scientific">Trifolium pratense</name>
    <name type="common">Red clover</name>
    <dbReference type="NCBI Taxonomy" id="57577"/>
    <lineage>
        <taxon>Eukaryota</taxon>
        <taxon>Viridiplantae</taxon>
        <taxon>Streptophyta</taxon>
        <taxon>Embryophyta</taxon>
        <taxon>Tracheophyta</taxon>
        <taxon>Spermatophyta</taxon>
        <taxon>Magnoliopsida</taxon>
        <taxon>eudicotyledons</taxon>
        <taxon>Gunneridae</taxon>
        <taxon>Pentapetalae</taxon>
        <taxon>rosids</taxon>
        <taxon>fabids</taxon>
        <taxon>Fabales</taxon>
        <taxon>Fabaceae</taxon>
        <taxon>Papilionoideae</taxon>
        <taxon>50 kb inversion clade</taxon>
        <taxon>NPAAA clade</taxon>
        <taxon>Hologalegina</taxon>
        <taxon>IRL clade</taxon>
        <taxon>Trifolieae</taxon>
        <taxon>Trifolium</taxon>
    </lineage>
</organism>
<evidence type="ECO:0000313" key="2">
    <source>
        <dbReference type="Proteomes" id="UP000236291"/>
    </source>
</evidence>
<protein>
    <submittedName>
        <fullName evidence="1">Uncharacterized protein</fullName>
    </submittedName>
</protein>
<reference evidence="1 2" key="2">
    <citation type="journal article" date="2017" name="Front. Plant Sci.">
        <title>Gene Classification and Mining of Molecular Markers Useful in Red Clover (Trifolium pratense) Breeding.</title>
        <authorList>
            <person name="Istvanek J."/>
            <person name="Dluhosova J."/>
            <person name="Dluhos P."/>
            <person name="Patkova L."/>
            <person name="Nedelnik J."/>
            <person name="Repkova J."/>
        </authorList>
    </citation>
    <scope>NUCLEOTIDE SEQUENCE [LARGE SCALE GENOMIC DNA]</scope>
    <source>
        <strain evidence="2">cv. Tatra</strain>
        <tissue evidence="1">Young leaves</tissue>
    </source>
</reference>
<proteinExistence type="predicted"/>
<reference evidence="1 2" key="1">
    <citation type="journal article" date="2014" name="Am. J. Bot.">
        <title>Genome assembly and annotation for red clover (Trifolium pratense; Fabaceae).</title>
        <authorList>
            <person name="Istvanek J."/>
            <person name="Jaros M."/>
            <person name="Krenek A."/>
            <person name="Repkova J."/>
        </authorList>
    </citation>
    <scope>NUCLEOTIDE SEQUENCE [LARGE SCALE GENOMIC DNA]</scope>
    <source>
        <strain evidence="2">cv. Tatra</strain>
        <tissue evidence="1">Young leaves</tissue>
    </source>
</reference>